<comment type="caution">
    <text evidence="1">The sequence shown here is derived from an EMBL/GenBank/DDBJ whole genome shotgun (WGS) entry which is preliminary data.</text>
</comment>
<gene>
    <name evidence="1" type="ORF">MIAR_01330</name>
</gene>
<reference evidence="1" key="1">
    <citation type="submission" date="2022-08" db="EMBL/GenBank/DDBJ databases">
        <title>Draft genome sequence of Microbacterium arabinogalactanolyticum JCM 9171.</title>
        <authorList>
            <person name="Fujita K."/>
            <person name="Ishiwata A."/>
            <person name="Fushinobu S."/>
        </authorList>
    </citation>
    <scope>NUCLEOTIDE SEQUENCE</scope>
    <source>
        <strain evidence="1">JCM 9171</strain>
    </source>
</reference>
<dbReference type="RefSeq" id="WP_285629977.1">
    <property type="nucleotide sequence ID" value="NZ_BAAAUK010000001.1"/>
</dbReference>
<evidence type="ECO:0000313" key="1">
    <source>
        <dbReference type="EMBL" id="GLC83545.1"/>
    </source>
</evidence>
<dbReference type="Proteomes" id="UP001165068">
    <property type="component" value="Unassembled WGS sequence"/>
</dbReference>
<evidence type="ECO:0000313" key="2">
    <source>
        <dbReference type="Proteomes" id="UP001165068"/>
    </source>
</evidence>
<sequence length="151" mass="16205">MSAQHPSIDDPELGVLTRAESTFDGGTVAVHDWYAGSVADGDADIELMIDGPEIDDVRSRLPRLRSVVADIDGIRRRASDAVITHFSDVEPEAHELDEGAADLRLEAIEASSDDEIVLHFVDTCGQHFPEGYWPAAHLAANGTVAAVTVES</sequence>
<keyword evidence="2" id="KW-1185">Reference proteome</keyword>
<dbReference type="EMBL" id="BRZC01000002">
    <property type="protein sequence ID" value="GLC83545.1"/>
    <property type="molecule type" value="Genomic_DNA"/>
</dbReference>
<proteinExistence type="predicted"/>
<accession>A0ABQ5NCY1</accession>
<protein>
    <submittedName>
        <fullName evidence="1">Uncharacterized protein</fullName>
    </submittedName>
</protein>
<organism evidence="1 2">
    <name type="scientific">Microbacterium arabinogalactanolyticum</name>
    <dbReference type="NCBI Taxonomy" id="69365"/>
    <lineage>
        <taxon>Bacteria</taxon>
        <taxon>Bacillati</taxon>
        <taxon>Actinomycetota</taxon>
        <taxon>Actinomycetes</taxon>
        <taxon>Micrococcales</taxon>
        <taxon>Microbacteriaceae</taxon>
        <taxon>Microbacterium</taxon>
    </lineage>
</organism>
<name>A0ABQ5NCY1_9MICO</name>